<dbReference type="STRING" id="1043005.A0A074YHU8"/>
<dbReference type="PROSITE" id="PS50865">
    <property type="entry name" value="ZF_MYND_2"/>
    <property type="match status" value="1"/>
</dbReference>
<feature type="compositionally biased region" description="Polar residues" evidence="5">
    <location>
        <begin position="291"/>
        <end position="302"/>
    </location>
</feature>
<evidence type="ECO:0000313" key="7">
    <source>
        <dbReference type="EMBL" id="KEQ97403.1"/>
    </source>
</evidence>
<dbReference type="InterPro" id="IPR002893">
    <property type="entry name" value="Znf_MYND"/>
</dbReference>
<dbReference type="RefSeq" id="XP_013346057.1">
    <property type="nucleotide sequence ID" value="XM_013490603.1"/>
</dbReference>
<keyword evidence="3" id="KW-0862">Zinc</keyword>
<evidence type="ECO:0000256" key="2">
    <source>
        <dbReference type="ARBA" id="ARBA00022771"/>
    </source>
</evidence>
<feature type="domain" description="MYND-type" evidence="6">
    <location>
        <begin position="8"/>
        <end position="43"/>
    </location>
</feature>
<keyword evidence="8" id="KW-1185">Reference proteome</keyword>
<dbReference type="Proteomes" id="UP000030641">
    <property type="component" value="Unassembled WGS sequence"/>
</dbReference>
<dbReference type="EMBL" id="KL584754">
    <property type="protein sequence ID" value="KEQ97403.1"/>
    <property type="molecule type" value="Genomic_DNA"/>
</dbReference>
<dbReference type="GO" id="GO:0008270">
    <property type="term" value="F:zinc ion binding"/>
    <property type="evidence" value="ECO:0007669"/>
    <property type="project" value="UniProtKB-KW"/>
</dbReference>
<reference evidence="7 8" key="1">
    <citation type="journal article" date="2014" name="BMC Genomics">
        <title>Genome sequencing of four Aureobasidium pullulans varieties: biotechnological potential, stress tolerance, and description of new species.</title>
        <authorList>
            <person name="Gostin Ar C."/>
            <person name="Ohm R.A."/>
            <person name="Kogej T."/>
            <person name="Sonjak S."/>
            <person name="Turk M."/>
            <person name="Zajc J."/>
            <person name="Zalar P."/>
            <person name="Grube M."/>
            <person name="Sun H."/>
            <person name="Han J."/>
            <person name="Sharma A."/>
            <person name="Chiniquy J."/>
            <person name="Ngan C.Y."/>
            <person name="Lipzen A."/>
            <person name="Barry K."/>
            <person name="Grigoriev I.V."/>
            <person name="Gunde-Cimerman N."/>
        </authorList>
    </citation>
    <scope>NUCLEOTIDE SEQUENCE [LARGE SCALE GENOMIC DNA]</scope>
    <source>
        <strain evidence="7 8">EXF-2481</strain>
    </source>
</reference>
<dbReference type="GeneID" id="25369303"/>
<accession>A0A074YHU8</accession>
<evidence type="ECO:0000313" key="8">
    <source>
        <dbReference type="Proteomes" id="UP000030641"/>
    </source>
</evidence>
<dbReference type="SUPFAM" id="SSF144232">
    <property type="entry name" value="HIT/MYND zinc finger-like"/>
    <property type="match status" value="1"/>
</dbReference>
<evidence type="ECO:0000256" key="5">
    <source>
        <dbReference type="SAM" id="MobiDB-lite"/>
    </source>
</evidence>
<dbReference type="AlphaFoldDB" id="A0A074YHU8"/>
<evidence type="ECO:0000256" key="4">
    <source>
        <dbReference type="PROSITE-ProRule" id="PRU00134"/>
    </source>
</evidence>
<sequence>MAPIDNQCAICSKPGKLCASCENVHYCDSVCQKTDWKVHKLLCHTFEDSREPPGPNMMRVIVFPFNTTKLEFRWLPIKPGKTQCPDFGSFFGVGSMLGANKPALVDFRSFVQDPKTGVRLHHRITVMFRDGYKNDGSITSIAVHNLTGGPCISKLARPVLAYGNIDSLENEDVKCTNLDTSDLNVIKDWFAQGFYKCKNEQLYADRLNANDNFLDATAMFEMSQDVERELLTRGLTMPTNLQNLGLKERLQAVDAFKKVWDAKIKARASKKQQSFSASMDADELAWRKEMQTSGRITSQSSDYTDHLKRQTRLPEEYRPREK</sequence>
<feature type="compositionally biased region" description="Basic and acidic residues" evidence="5">
    <location>
        <begin position="303"/>
        <end position="322"/>
    </location>
</feature>
<dbReference type="Pfam" id="PF01753">
    <property type="entry name" value="zf-MYND"/>
    <property type="match status" value="1"/>
</dbReference>
<evidence type="ECO:0000256" key="1">
    <source>
        <dbReference type="ARBA" id="ARBA00022723"/>
    </source>
</evidence>
<organism evidence="7 8">
    <name type="scientific">Aureobasidium subglaciale (strain EXF-2481)</name>
    <name type="common">Aureobasidium pullulans var. subglaciale</name>
    <dbReference type="NCBI Taxonomy" id="1043005"/>
    <lineage>
        <taxon>Eukaryota</taxon>
        <taxon>Fungi</taxon>
        <taxon>Dikarya</taxon>
        <taxon>Ascomycota</taxon>
        <taxon>Pezizomycotina</taxon>
        <taxon>Dothideomycetes</taxon>
        <taxon>Dothideomycetidae</taxon>
        <taxon>Dothideales</taxon>
        <taxon>Saccotheciaceae</taxon>
        <taxon>Aureobasidium</taxon>
    </lineage>
</organism>
<dbReference type="InParanoid" id="A0A074YHU8"/>
<evidence type="ECO:0000256" key="3">
    <source>
        <dbReference type="ARBA" id="ARBA00022833"/>
    </source>
</evidence>
<keyword evidence="1" id="KW-0479">Metal-binding</keyword>
<feature type="region of interest" description="Disordered" evidence="5">
    <location>
        <begin position="290"/>
        <end position="322"/>
    </location>
</feature>
<dbReference type="HOGENOM" id="CLU_073101_0_0_1"/>
<keyword evidence="2 4" id="KW-0863">Zinc-finger</keyword>
<name>A0A074YHU8_AURSE</name>
<dbReference type="OrthoDB" id="437457at2759"/>
<gene>
    <name evidence="7" type="ORF">AUEXF2481DRAFT_596397</name>
</gene>
<dbReference type="Gene3D" id="6.10.140.2220">
    <property type="match status" value="1"/>
</dbReference>
<evidence type="ECO:0000259" key="6">
    <source>
        <dbReference type="PROSITE" id="PS50865"/>
    </source>
</evidence>
<protein>
    <recommendedName>
        <fullName evidence="6">MYND-type domain-containing protein</fullName>
    </recommendedName>
</protein>
<proteinExistence type="predicted"/>